<name>A0A370DHM5_9GAMM</name>
<dbReference type="InterPro" id="IPR003331">
    <property type="entry name" value="UDP_GlcNAc_Epimerase_2_dom"/>
</dbReference>
<comment type="caution">
    <text evidence="3">The sequence shown here is derived from an EMBL/GenBank/DDBJ whole genome shotgun (WGS) entry which is preliminary data.</text>
</comment>
<proteinExistence type="inferred from homology"/>
<dbReference type="NCBIfam" id="TIGR00236">
    <property type="entry name" value="wecB"/>
    <property type="match status" value="1"/>
</dbReference>
<accession>A0A370DHM5</accession>
<evidence type="ECO:0000313" key="3">
    <source>
        <dbReference type="EMBL" id="RDH84343.1"/>
    </source>
</evidence>
<sequence>MKRNIHLIAAARPNFMKIAPLYHALAKESWADPKIVHTGQHYDLNMSDAFFHDLQLPEPHIHLGAGTGSHAEQTGKVMMAYEKIVLEHKPDMVVVVGDVNSTIACTLAATKVVYDPDDTSSLNRPLVAHLEAGLRSFDRSMPEEVNRLATDVLADILWTPSSDGDEHLLHEGVAREKIIRVGNIMIDSLEMMRDKIEADPAYTDLGLEKGEYAVVTLHRPANVDNPTSLKSLCDMLTHLAKALTIVFPVHPRTRKNLESTGLLASISDNPNIKLLGPQNYISFMNLVFNCRIAITDSGGLQEETTYLGIPCLTLRPNTERPITITQGTNQLSTLESIEGQIDAVLRGESGKGSAPDLWDGKTAGRVVDSIKSLLDT</sequence>
<gene>
    <name evidence="3" type="ORF">DIZ78_12445</name>
</gene>
<evidence type="ECO:0000256" key="1">
    <source>
        <dbReference type="RuleBase" id="RU003513"/>
    </source>
</evidence>
<dbReference type="GO" id="GO:0016853">
    <property type="term" value="F:isomerase activity"/>
    <property type="evidence" value="ECO:0007669"/>
    <property type="project" value="UniProtKB-KW"/>
</dbReference>
<evidence type="ECO:0000313" key="4">
    <source>
        <dbReference type="Proteomes" id="UP000254771"/>
    </source>
</evidence>
<dbReference type="PANTHER" id="PTHR43174:SF1">
    <property type="entry name" value="UDP-N-ACETYLGLUCOSAMINE 2-EPIMERASE"/>
    <property type="match status" value="1"/>
</dbReference>
<evidence type="ECO:0000259" key="2">
    <source>
        <dbReference type="Pfam" id="PF02350"/>
    </source>
</evidence>
<keyword evidence="1" id="KW-0413">Isomerase</keyword>
<organism evidence="3 4">
    <name type="scientific">endosymbiont of Escarpia spicata</name>
    <dbReference type="NCBI Taxonomy" id="2200908"/>
    <lineage>
        <taxon>Bacteria</taxon>
        <taxon>Pseudomonadati</taxon>
        <taxon>Pseudomonadota</taxon>
        <taxon>Gammaproteobacteria</taxon>
        <taxon>sulfur-oxidizing symbionts</taxon>
    </lineage>
</organism>
<dbReference type="Gene3D" id="3.40.50.2000">
    <property type="entry name" value="Glycogen Phosphorylase B"/>
    <property type="match status" value="2"/>
</dbReference>
<dbReference type="CDD" id="cd03786">
    <property type="entry name" value="GTB_UDP-GlcNAc_2-Epimerase"/>
    <property type="match status" value="1"/>
</dbReference>
<dbReference type="PANTHER" id="PTHR43174">
    <property type="entry name" value="UDP-N-ACETYLGLUCOSAMINE 2-EPIMERASE"/>
    <property type="match status" value="1"/>
</dbReference>
<dbReference type="AlphaFoldDB" id="A0A370DHM5"/>
<dbReference type="Proteomes" id="UP000254771">
    <property type="component" value="Unassembled WGS sequence"/>
</dbReference>
<reference evidence="3 4" key="1">
    <citation type="journal article" date="2018" name="ISME J.">
        <title>Endosymbiont genomes yield clues of tubeworm success.</title>
        <authorList>
            <person name="Li Y."/>
            <person name="Liles M.R."/>
            <person name="Halanych K.M."/>
        </authorList>
    </citation>
    <scope>NUCLEOTIDE SEQUENCE [LARGE SCALE GENOMIC DNA]</scope>
    <source>
        <strain evidence="3">A1462</strain>
    </source>
</reference>
<dbReference type="Pfam" id="PF02350">
    <property type="entry name" value="Epimerase_2"/>
    <property type="match status" value="1"/>
</dbReference>
<feature type="domain" description="UDP-N-acetylglucosamine 2-epimerase" evidence="2">
    <location>
        <begin position="24"/>
        <end position="371"/>
    </location>
</feature>
<comment type="similarity">
    <text evidence="1">Belongs to the UDP-N-acetylglucosamine 2-epimerase family.</text>
</comment>
<dbReference type="EMBL" id="QFXE01000015">
    <property type="protein sequence ID" value="RDH84343.1"/>
    <property type="molecule type" value="Genomic_DNA"/>
</dbReference>
<keyword evidence="4" id="KW-1185">Reference proteome</keyword>
<dbReference type="InterPro" id="IPR029767">
    <property type="entry name" value="WecB-like"/>
</dbReference>
<dbReference type="SUPFAM" id="SSF53756">
    <property type="entry name" value="UDP-Glycosyltransferase/glycogen phosphorylase"/>
    <property type="match status" value="1"/>
</dbReference>
<protein>
    <submittedName>
        <fullName evidence="3">UDP-N-acetylglucosamine 2-epimerase (Non-hydrolyzing)</fullName>
    </submittedName>
</protein>